<dbReference type="Proteomes" id="UP000199087">
    <property type="component" value="Unassembled WGS sequence"/>
</dbReference>
<evidence type="ECO:0000313" key="2">
    <source>
        <dbReference type="Proteomes" id="UP000199087"/>
    </source>
</evidence>
<dbReference type="EMBL" id="CVRB01000003">
    <property type="protein sequence ID" value="CRK83362.1"/>
    <property type="molecule type" value="Genomic_DNA"/>
</dbReference>
<name>A0A0U1NZU2_9BACI</name>
<dbReference type="RefSeq" id="WP_245640459.1">
    <property type="nucleotide sequence ID" value="NZ_CVRB01000003.1"/>
</dbReference>
<sequence length="57" mass="6661">MNIKFFHSLEGENIYFKAISMDDAQEIHKYASDKEVSRFIVITYKNQQNGVFDAVTE</sequence>
<protein>
    <submittedName>
        <fullName evidence="1">Uncharacterized protein</fullName>
    </submittedName>
</protein>
<evidence type="ECO:0000313" key="1">
    <source>
        <dbReference type="EMBL" id="CRK83362.1"/>
    </source>
</evidence>
<dbReference type="STRING" id="1499688.BN000_03329"/>
<proteinExistence type="predicted"/>
<dbReference type="AlphaFoldDB" id="A0A0U1NZU2"/>
<accession>A0A0U1NZU2</accession>
<reference evidence="2" key="1">
    <citation type="submission" date="2015-05" db="EMBL/GenBank/DDBJ databases">
        <authorList>
            <person name="Urmite Genomes"/>
        </authorList>
    </citation>
    <scope>NUCLEOTIDE SEQUENCE [LARGE SCALE GENOMIC DNA]</scope>
    <source>
        <strain evidence="2">LF1</strain>
    </source>
</reference>
<gene>
    <name evidence="1" type="ORF">BN000_03329</name>
</gene>
<organism evidence="1 2">
    <name type="scientific">Neobacillus massiliamazoniensis</name>
    <dbReference type="NCBI Taxonomy" id="1499688"/>
    <lineage>
        <taxon>Bacteria</taxon>
        <taxon>Bacillati</taxon>
        <taxon>Bacillota</taxon>
        <taxon>Bacilli</taxon>
        <taxon>Bacillales</taxon>
        <taxon>Bacillaceae</taxon>
        <taxon>Neobacillus</taxon>
    </lineage>
</organism>
<keyword evidence="2" id="KW-1185">Reference proteome</keyword>